<keyword evidence="2" id="KW-1185">Reference proteome</keyword>
<dbReference type="Proteomes" id="UP001369086">
    <property type="component" value="Unassembled WGS sequence"/>
</dbReference>
<accession>A0ABR0YIT4</accession>
<protein>
    <submittedName>
        <fullName evidence="1">Protein LTO1-like protein</fullName>
    </submittedName>
</protein>
<proteinExistence type="predicted"/>
<organism evidence="1 2">
    <name type="scientific">Huso huso</name>
    <name type="common">Beluga</name>
    <name type="synonym">Acipenser huso</name>
    <dbReference type="NCBI Taxonomy" id="61971"/>
    <lineage>
        <taxon>Eukaryota</taxon>
        <taxon>Metazoa</taxon>
        <taxon>Chordata</taxon>
        <taxon>Craniata</taxon>
        <taxon>Vertebrata</taxon>
        <taxon>Euteleostomi</taxon>
        <taxon>Actinopterygii</taxon>
        <taxon>Chondrostei</taxon>
        <taxon>Acipenseriformes</taxon>
        <taxon>Acipenseridae</taxon>
        <taxon>Huso</taxon>
    </lineage>
</organism>
<evidence type="ECO:0000313" key="2">
    <source>
        <dbReference type="Proteomes" id="UP001369086"/>
    </source>
</evidence>
<dbReference type="PANTHER" id="PTHR28532:SF1">
    <property type="entry name" value="ORAL CANCER OVEREXPRESSED 1"/>
    <property type="match status" value="1"/>
</dbReference>
<dbReference type="EMBL" id="JAHFZB010000029">
    <property type="protein sequence ID" value="KAK6472539.1"/>
    <property type="molecule type" value="Genomic_DNA"/>
</dbReference>
<evidence type="ECO:0000313" key="1">
    <source>
        <dbReference type="EMBL" id="KAK6472539.1"/>
    </source>
</evidence>
<gene>
    <name evidence="1" type="ORF">HHUSO_G28301</name>
</gene>
<reference evidence="1 2" key="1">
    <citation type="submission" date="2021-05" db="EMBL/GenBank/DDBJ databases">
        <authorList>
            <person name="Zahm M."/>
            <person name="Klopp C."/>
            <person name="Cabau C."/>
            <person name="Kuhl H."/>
            <person name="Suciu R."/>
            <person name="Ciorpac M."/>
            <person name="Holostenco D."/>
            <person name="Gessner J."/>
            <person name="Wuertz S."/>
            <person name="Hohne C."/>
            <person name="Stock M."/>
            <person name="Gislard M."/>
            <person name="Lluch J."/>
            <person name="Milhes M."/>
            <person name="Lampietro C."/>
            <person name="Lopez Roques C."/>
            <person name="Donnadieu C."/>
            <person name="Du K."/>
            <person name="Schartl M."/>
            <person name="Guiguen Y."/>
        </authorList>
    </citation>
    <scope>NUCLEOTIDE SEQUENCE [LARGE SCALE GENOMIC DNA]</scope>
    <source>
        <strain evidence="1">Hh-F2</strain>
        <tissue evidence="1">Blood</tissue>
    </source>
</reference>
<sequence>MTSVSGSDDLFDTILLADNRFRGEGYQEGYEEGSRVGIIEGRSHGALHGAKVAGEARTPFQVTKPKVAFYYGFAFTWKCLLLNSTDAKASKRLKTLESLIRIIQSFPHEDPTYEKLQEDVERVRAKFRQTCSLLNVPADFRDCVSQSGMSF</sequence>
<name>A0ABR0YIT4_HUSHU</name>
<dbReference type="PANTHER" id="PTHR28532">
    <property type="entry name" value="GEO13458P1"/>
    <property type="match status" value="1"/>
</dbReference>
<dbReference type="InterPro" id="IPR052436">
    <property type="entry name" value="LTO1_adapter"/>
</dbReference>
<comment type="caution">
    <text evidence="1">The sequence shown here is derived from an EMBL/GenBank/DDBJ whole genome shotgun (WGS) entry which is preliminary data.</text>
</comment>